<gene>
    <name evidence="3" type="ORF">ABOZ73_05820</name>
</gene>
<dbReference type="Gene3D" id="2.170.150.40">
    <property type="entry name" value="Domain of unknown function (DUF427)"/>
    <property type="match status" value="1"/>
</dbReference>
<name>A0AB39KW28_9CAUL</name>
<dbReference type="RefSeq" id="WP_369061466.1">
    <property type="nucleotide sequence ID" value="NZ_CP158375.1"/>
</dbReference>
<evidence type="ECO:0000259" key="2">
    <source>
        <dbReference type="Pfam" id="PF04248"/>
    </source>
</evidence>
<dbReference type="EMBL" id="CP158375">
    <property type="protein sequence ID" value="XDO97933.1"/>
    <property type="molecule type" value="Genomic_DNA"/>
</dbReference>
<protein>
    <submittedName>
        <fullName evidence="3">DUF427 domain-containing protein</fullName>
    </submittedName>
</protein>
<evidence type="ECO:0000256" key="1">
    <source>
        <dbReference type="SAM" id="MobiDB-lite"/>
    </source>
</evidence>
<accession>A0AB39KW28</accession>
<organism evidence="3">
    <name type="scientific">Caulobacter sp. 73W</name>
    <dbReference type="NCBI Taxonomy" id="3161137"/>
    <lineage>
        <taxon>Bacteria</taxon>
        <taxon>Pseudomonadati</taxon>
        <taxon>Pseudomonadota</taxon>
        <taxon>Alphaproteobacteria</taxon>
        <taxon>Caulobacterales</taxon>
        <taxon>Caulobacteraceae</taxon>
        <taxon>Caulobacter</taxon>
    </lineage>
</organism>
<feature type="compositionally biased region" description="Basic and acidic residues" evidence="1">
    <location>
        <begin position="133"/>
        <end position="142"/>
    </location>
</feature>
<dbReference type="PANTHER" id="PTHR34310:SF9">
    <property type="entry name" value="BLR5716 PROTEIN"/>
    <property type="match status" value="1"/>
</dbReference>
<evidence type="ECO:0000313" key="3">
    <source>
        <dbReference type="EMBL" id="XDO97933.1"/>
    </source>
</evidence>
<feature type="region of interest" description="Disordered" evidence="1">
    <location>
        <begin position="127"/>
        <end position="182"/>
    </location>
</feature>
<dbReference type="InterPro" id="IPR007361">
    <property type="entry name" value="DUF427"/>
</dbReference>
<dbReference type="InterPro" id="IPR038694">
    <property type="entry name" value="DUF427_sf"/>
</dbReference>
<proteinExistence type="predicted"/>
<dbReference type="PANTHER" id="PTHR34310">
    <property type="entry name" value="DUF427 DOMAIN PROTEIN (AFU_ORTHOLOGUE AFUA_3G02220)"/>
    <property type="match status" value="1"/>
</dbReference>
<feature type="domain" description="DUF427" evidence="2">
    <location>
        <begin position="20"/>
        <end position="112"/>
    </location>
</feature>
<dbReference type="AlphaFoldDB" id="A0AB39KW28"/>
<sequence>METTANNDHPLRLQRKSGRVQVLFEGHLIADSGDVLVLNEADLTPVFYFPRQDVEMEKLVQNDIVTHCPYKGDARHFTVLRDGVMIERFAWSYDRPNAEASGLAERIAFYPEHVDFHEIAAAPGEQRAVGADADPRVDEVVQHTDSGSGASQKDHWEPNVGEPELRDDEDPDGPPDRGVGSI</sequence>
<dbReference type="Pfam" id="PF04248">
    <property type="entry name" value="NTP_transf_9"/>
    <property type="match status" value="1"/>
</dbReference>
<reference evidence="3" key="1">
    <citation type="submission" date="2024-06" db="EMBL/GenBank/DDBJ databases">
        <title>Caulobacter inopinatus, sp. nov.</title>
        <authorList>
            <person name="Donachie S.P."/>
        </authorList>
    </citation>
    <scope>NUCLEOTIDE SEQUENCE</scope>
    <source>
        <strain evidence="3">73W</strain>
    </source>
</reference>